<evidence type="ECO:0000256" key="2">
    <source>
        <dbReference type="ARBA" id="ARBA00022475"/>
    </source>
</evidence>
<gene>
    <name evidence="8" type="ORF">ACFY3B_23210</name>
</gene>
<dbReference type="InterPro" id="IPR050833">
    <property type="entry name" value="Poly_Biosynth_Transport"/>
</dbReference>
<protein>
    <submittedName>
        <fullName evidence="8">Lipopolysaccharide biosynthesis protein</fullName>
    </submittedName>
</protein>
<sequence>MADRPPRAGAAPPVLVDAVDEASAATTPAVRATTVQAEPRQDDVSAARRSRGRALVTGIASSLAGKAVGLVAPLLITPIAFSYLGAERYGMWMAITSLTAMALFADFGLGNGLLTRLSRLYATGDRRVAAREIASAYALLTCLAVALLLVLVLSIQLVAWPAFLNVVDPVVARDARAVVLLCFGAFLINIPLALIQRVQYAHQQVGQSNLWQAAGSLVSAALVVAAVAVNAAPVLVIAAAVLAVPLLNLANSICYFGWQQPDLRPRVKDVRASKVRGLLRLGLRFFGLSVLSSIALNIDGFLVGRVLGLHAAANYAVILRMFAVLVLFVTLVNLPLWPANGEALARGDVTWVRRSTRRMVYLSAAVVTLPALCLILGGNDILRLWVRSDDLDHVPVPLFVALAVWSVFLAVAAPLFMVQNSVGLLGAQFLGWAVCLVVAVPLKILLAGRDGLSGVALASALSYGVTVLPAAVVGYRKALASVSAKRSNPIEMEHDGEYIARHRRRPA</sequence>
<feature type="transmembrane region" description="Helical" evidence="7">
    <location>
        <begin position="210"/>
        <end position="229"/>
    </location>
</feature>
<evidence type="ECO:0000313" key="8">
    <source>
        <dbReference type="EMBL" id="MFF5202516.1"/>
    </source>
</evidence>
<evidence type="ECO:0000256" key="5">
    <source>
        <dbReference type="ARBA" id="ARBA00023136"/>
    </source>
</evidence>
<keyword evidence="3 7" id="KW-0812">Transmembrane</keyword>
<feature type="compositionally biased region" description="Low complexity" evidence="6">
    <location>
        <begin position="27"/>
        <end position="37"/>
    </location>
</feature>
<dbReference type="InterPro" id="IPR002797">
    <property type="entry name" value="Polysacc_synth"/>
</dbReference>
<feature type="transmembrane region" description="Helical" evidence="7">
    <location>
        <begin position="278"/>
        <end position="298"/>
    </location>
</feature>
<dbReference type="RefSeq" id="WP_387221887.1">
    <property type="nucleotide sequence ID" value="NZ_JBIAZM010000009.1"/>
</dbReference>
<evidence type="ECO:0000256" key="4">
    <source>
        <dbReference type="ARBA" id="ARBA00022989"/>
    </source>
</evidence>
<dbReference type="Pfam" id="PF01943">
    <property type="entry name" value="Polysacc_synt"/>
    <property type="match status" value="1"/>
</dbReference>
<evidence type="ECO:0000256" key="7">
    <source>
        <dbReference type="SAM" id="Phobius"/>
    </source>
</evidence>
<name>A0ABW6VY10_9ACTN</name>
<organism evidence="8 9">
    <name type="scientific">Micromonospora parva</name>
    <dbReference type="NCBI Taxonomy" id="1464048"/>
    <lineage>
        <taxon>Bacteria</taxon>
        <taxon>Bacillati</taxon>
        <taxon>Actinomycetota</taxon>
        <taxon>Actinomycetes</taxon>
        <taxon>Micromonosporales</taxon>
        <taxon>Micromonosporaceae</taxon>
        <taxon>Micromonospora</taxon>
    </lineage>
</organism>
<keyword evidence="4 7" id="KW-1133">Transmembrane helix</keyword>
<evidence type="ECO:0000256" key="3">
    <source>
        <dbReference type="ARBA" id="ARBA00022692"/>
    </source>
</evidence>
<feature type="transmembrane region" description="Helical" evidence="7">
    <location>
        <begin position="429"/>
        <end position="448"/>
    </location>
</feature>
<feature type="transmembrane region" description="Helical" evidence="7">
    <location>
        <begin position="318"/>
        <end position="338"/>
    </location>
</feature>
<evidence type="ECO:0000313" key="9">
    <source>
        <dbReference type="Proteomes" id="UP001602287"/>
    </source>
</evidence>
<feature type="transmembrane region" description="Helical" evidence="7">
    <location>
        <begin position="235"/>
        <end position="258"/>
    </location>
</feature>
<evidence type="ECO:0000256" key="1">
    <source>
        <dbReference type="ARBA" id="ARBA00004651"/>
    </source>
</evidence>
<dbReference type="EMBL" id="JBIAZM010000009">
    <property type="protein sequence ID" value="MFF5202516.1"/>
    <property type="molecule type" value="Genomic_DNA"/>
</dbReference>
<comment type="caution">
    <text evidence="8">The sequence shown here is derived from an EMBL/GenBank/DDBJ whole genome shotgun (WGS) entry which is preliminary data.</text>
</comment>
<proteinExistence type="predicted"/>
<keyword evidence="2" id="KW-1003">Cell membrane</keyword>
<feature type="transmembrane region" description="Helical" evidence="7">
    <location>
        <begin position="55"/>
        <end position="83"/>
    </location>
</feature>
<feature type="transmembrane region" description="Helical" evidence="7">
    <location>
        <begin position="177"/>
        <end position="198"/>
    </location>
</feature>
<keyword evidence="9" id="KW-1185">Reference proteome</keyword>
<feature type="transmembrane region" description="Helical" evidence="7">
    <location>
        <begin position="454"/>
        <end position="475"/>
    </location>
</feature>
<dbReference type="PANTHER" id="PTHR30250:SF26">
    <property type="entry name" value="PSMA PROTEIN"/>
    <property type="match status" value="1"/>
</dbReference>
<feature type="region of interest" description="Disordered" evidence="6">
    <location>
        <begin position="27"/>
        <end position="48"/>
    </location>
</feature>
<feature type="transmembrane region" description="Helical" evidence="7">
    <location>
        <begin position="359"/>
        <end position="378"/>
    </location>
</feature>
<dbReference type="PANTHER" id="PTHR30250">
    <property type="entry name" value="PST FAMILY PREDICTED COLANIC ACID TRANSPORTER"/>
    <property type="match status" value="1"/>
</dbReference>
<feature type="transmembrane region" description="Helical" evidence="7">
    <location>
        <begin position="135"/>
        <end position="157"/>
    </location>
</feature>
<dbReference type="Proteomes" id="UP001602287">
    <property type="component" value="Unassembled WGS sequence"/>
</dbReference>
<reference evidence="8 9" key="1">
    <citation type="submission" date="2024-10" db="EMBL/GenBank/DDBJ databases">
        <title>The Natural Products Discovery Center: Release of the First 8490 Sequenced Strains for Exploring Actinobacteria Biosynthetic Diversity.</title>
        <authorList>
            <person name="Kalkreuter E."/>
            <person name="Kautsar S.A."/>
            <person name="Yang D."/>
            <person name="Bader C.D."/>
            <person name="Teijaro C.N."/>
            <person name="Fluegel L."/>
            <person name="Davis C.M."/>
            <person name="Simpson J.R."/>
            <person name="Lauterbach L."/>
            <person name="Steele A.D."/>
            <person name="Gui C."/>
            <person name="Meng S."/>
            <person name="Li G."/>
            <person name="Viehrig K."/>
            <person name="Ye F."/>
            <person name="Su P."/>
            <person name="Kiefer A.F."/>
            <person name="Nichols A."/>
            <person name="Cepeda A.J."/>
            <person name="Yan W."/>
            <person name="Fan B."/>
            <person name="Jiang Y."/>
            <person name="Adhikari A."/>
            <person name="Zheng C.-J."/>
            <person name="Schuster L."/>
            <person name="Cowan T.M."/>
            <person name="Smanski M.J."/>
            <person name="Chevrette M.G."/>
            <person name="De Carvalho L.P.S."/>
            <person name="Shen B."/>
        </authorList>
    </citation>
    <scope>NUCLEOTIDE SEQUENCE [LARGE SCALE GENOMIC DNA]</scope>
    <source>
        <strain evidence="8 9">NPDC000140</strain>
    </source>
</reference>
<evidence type="ECO:0000256" key="6">
    <source>
        <dbReference type="SAM" id="MobiDB-lite"/>
    </source>
</evidence>
<accession>A0ABW6VY10</accession>
<keyword evidence="5 7" id="KW-0472">Membrane</keyword>
<feature type="transmembrane region" description="Helical" evidence="7">
    <location>
        <begin position="89"/>
        <end position="114"/>
    </location>
</feature>
<feature type="transmembrane region" description="Helical" evidence="7">
    <location>
        <begin position="398"/>
        <end position="417"/>
    </location>
</feature>
<comment type="subcellular location">
    <subcellularLocation>
        <location evidence="1">Cell membrane</location>
        <topology evidence="1">Multi-pass membrane protein</topology>
    </subcellularLocation>
</comment>